<sequence>MKNLINSEAPLKSNNSSAFLAEMDIQEWHLAHPEKLQGYQQPEISLEDSVKLLFVSPQVPSGHYAEFLQKVLKAMKLDLSNCRHLYPNQLQQLGAHSLQWLWFSDCASQPLDGVKVIASPALSEIDGHNQNRRQLWNQIQANA</sequence>
<dbReference type="GO" id="GO:0003887">
    <property type="term" value="F:DNA-directed DNA polymerase activity"/>
    <property type="evidence" value="ECO:0007669"/>
    <property type="project" value="UniProtKB-KW"/>
</dbReference>
<dbReference type="EMBL" id="CP016177">
    <property type="protein sequence ID" value="ANO32195.1"/>
    <property type="molecule type" value="Genomic_DNA"/>
</dbReference>
<keyword evidence="1" id="KW-0808">Transferase</keyword>
<evidence type="ECO:0000313" key="3">
    <source>
        <dbReference type="Proteomes" id="UP000092018"/>
    </source>
</evidence>
<gene>
    <name evidence="2" type="ORF">A6E01_02765</name>
</gene>
<name>A0AAN1CR66_9VIBR</name>
<keyword evidence="1" id="KW-0235">DNA replication</keyword>
<dbReference type="SUPFAM" id="SSF102220">
    <property type="entry name" value="DNA polymerase III psi subunit"/>
    <property type="match status" value="1"/>
</dbReference>
<comment type="function">
    <text evidence="1">Part of the beta sliding clamp loading complex, which hydrolyzes ATP to load the beta clamp onto primed DNA to form the DNA replication pre-initiation complex. DNA polymerase III is a complex, multichain enzyme responsible for most of the replicative synthesis in bacteria. This DNA polymerase also exhibits 3' to 5' exonuclease activity.</text>
</comment>
<dbReference type="AlphaFoldDB" id="A0AAN1CR66"/>
<dbReference type="InterPro" id="IPR004615">
    <property type="entry name" value="DNA_pol_III_psi"/>
</dbReference>
<evidence type="ECO:0000256" key="1">
    <source>
        <dbReference type="PIRNR" id="PIRNR029225"/>
    </source>
</evidence>
<dbReference type="Proteomes" id="UP000092018">
    <property type="component" value="Chromosome 1"/>
</dbReference>
<dbReference type="PIRSF" id="PIRSF029225">
    <property type="entry name" value="DNA_pol_III_psi"/>
    <property type="match status" value="1"/>
</dbReference>
<dbReference type="Pfam" id="PF03603">
    <property type="entry name" value="DNA_III_psi"/>
    <property type="match status" value="1"/>
</dbReference>
<keyword evidence="1" id="KW-0239">DNA-directed DNA polymerase</keyword>
<organism evidence="2 3">
    <name type="scientific">Vibrio breoganii</name>
    <dbReference type="NCBI Taxonomy" id="553239"/>
    <lineage>
        <taxon>Bacteria</taxon>
        <taxon>Pseudomonadati</taxon>
        <taxon>Pseudomonadota</taxon>
        <taxon>Gammaproteobacteria</taxon>
        <taxon>Vibrionales</taxon>
        <taxon>Vibrionaceae</taxon>
        <taxon>Vibrio</taxon>
    </lineage>
</organism>
<dbReference type="GO" id="GO:0008408">
    <property type="term" value="F:3'-5' exonuclease activity"/>
    <property type="evidence" value="ECO:0007669"/>
    <property type="project" value="InterPro"/>
</dbReference>
<dbReference type="GO" id="GO:0006260">
    <property type="term" value="P:DNA replication"/>
    <property type="evidence" value="ECO:0007669"/>
    <property type="project" value="UniProtKB-KW"/>
</dbReference>
<dbReference type="KEGG" id="vbr:A6E01_02765"/>
<proteinExistence type="predicted"/>
<accession>A0AAN1CR66</accession>
<dbReference type="InterPro" id="IPR036654">
    <property type="entry name" value="DNA_pol_III_psi_sf"/>
</dbReference>
<reference evidence="2 3" key="1">
    <citation type="submission" date="2016-06" db="EMBL/GenBank/DDBJ databases">
        <title>Adaptive Radiation by Waves of Gene Transfer Leads to Fine-Scale Resource Partitioning in Marine Microbes.</title>
        <authorList>
            <person name="Hehemann J.-H."/>
            <person name="Arevalo P."/>
            <person name="Datta M.S."/>
            <person name="Yu X."/>
            <person name="Corzett C."/>
            <person name="Henschel A."/>
            <person name="Preheim S.P."/>
            <person name="Timberlake S."/>
            <person name="Alm E.J."/>
            <person name="Polz M.F."/>
        </authorList>
    </citation>
    <scope>NUCLEOTIDE SEQUENCE [LARGE SCALE GENOMIC DNA]</scope>
    <source>
        <strain evidence="2 3">FF50</strain>
    </source>
</reference>
<protein>
    <recommendedName>
        <fullName evidence="1">DNA polymerase III subunit psi</fullName>
    </recommendedName>
</protein>
<evidence type="ECO:0000313" key="2">
    <source>
        <dbReference type="EMBL" id="ANO32195.1"/>
    </source>
</evidence>
<keyword evidence="1" id="KW-0548">Nucleotidyltransferase</keyword>
<dbReference type="Gene3D" id="3.40.50.10220">
    <property type="entry name" value="DNA polymerase III, psi subunit"/>
    <property type="match status" value="1"/>
</dbReference>